<gene>
    <name evidence="1" type="ORF">S01H4_41022</name>
</gene>
<dbReference type="EMBL" id="BART01022408">
    <property type="protein sequence ID" value="GAG95993.1"/>
    <property type="molecule type" value="Genomic_DNA"/>
</dbReference>
<evidence type="ECO:0000313" key="1">
    <source>
        <dbReference type="EMBL" id="GAG95993.1"/>
    </source>
</evidence>
<dbReference type="Gene3D" id="1.20.58.1480">
    <property type="match status" value="1"/>
</dbReference>
<sequence length="101" mass="11519">MESLIEEISVSINHYCKDAHISINQLTYSYGQIPFSNPKQLAFWIGNALNADEKYKLQLLKSKSIIERLELCKIICQSASIRAYKKSRIQSLAIFIIIVIG</sequence>
<dbReference type="AlphaFoldDB" id="X1CIE8"/>
<protein>
    <submittedName>
        <fullName evidence="1">Uncharacterized protein</fullName>
    </submittedName>
</protein>
<feature type="non-terminal residue" evidence="1">
    <location>
        <position position="101"/>
    </location>
</feature>
<name>X1CIE8_9ZZZZ</name>
<comment type="caution">
    <text evidence="1">The sequence shown here is derived from an EMBL/GenBank/DDBJ whole genome shotgun (WGS) entry which is preliminary data.</text>
</comment>
<accession>X1CIE8</accession>
<proteinExistence type="predicted"/>
<organism evidence="1">
    <name type="scientific">marine sediment metagenome</name>
    <dbReference type="NCBI Taxonomy" id="412755"/>
    <lineage>
        <taxon>unclassified sequences</taxon>
        <taxon>metagenomes</taxon>
        <taxon>ecological metagenomes</taxon>
    </lineage>
</organism>
<reference evidence="1" key="1">
    <citation type="journal article" date="2014" name="Front. Microbiol.">
        <title>High frequency of phylogenetically diverse reductive dehalogenase-homologous genes in deep subseafloor sedimentary metagenomes.</title>
        <authorList>
            <person name="Kawai M."/>
            <person name="Futagami T."/>
            <person name="Toyoda A."/>
            <person name="Takaki Y."/>
            <person name="Nishi S."/>
            <person name="Hori S."/>
            <person name="Arai W."/>
            <person name="Tsubouchi T."/>
            <person name="Morono Y."/>
            <person name="Uchiyama I."/>
            <person name="Ito T."/>
            <person name="Fujiyama A."/>
            <person name="Inagaki F."/>
            <person name="Takami H."/>
        </authorList>
    </citation>
    <scope>NUCLEOTIDE SEQUENCE</scope>
    <source>
        <strain evidence="1">Expedition CK06-06</strain>
    </source>
</reference>